<sequence length="290" mass="31034">MTQMIEILLSGITQGAVYCLIAIGLSLVYGASRILNFAHGSLYTLGGYIAWFLVVGYLDLPLWLGILVAIPVLAASGLVIERVIIRPLRSSPNWKVNTIMVTLGLAFIIENGLQLVFGPGTKTIPAFAEGVVTLGGITLSWYKIWIFAISLSLVGALEFFLTHTRYGQAVRAVSQDMQGASQVGINVNQVFALTFALSVVLTGIAGILLAPVFLISPLGGWGPFLKAFVIVVLGGLGSTKGAFVAAFILGVLEAYIIFFLGSNWAMPAWLVMLIVVLMIRPKGLFGVWES</sequence>
<dbReference type="PANTHER" id="PTHR11795">
    <property type="entry name" value="BRANCHED-CHAIN AMINO ACID TRANSPORT SYSTEM PERMEASE PROTEIN LIVH"/>
    <property type="match status" value="1"/>
</dbReference>
<dbReference type="InterPro" id="IPR001851">
    <property type="entry name" value="ABC_transp_permease"/>
</dbReference>
<keyword evidence="4 9" id="KW-0812">Transmembrane</keyword>
<keyword evidence="11" id="KW-1185">Reference proteome</keyword>
<name>A0A239Q2I5_9RHOB</name>
<evidence type="ECO:0000256" key="4">
    <source>
        <dbReference type="ARBA" id="ARBA00022692"/>
    </source>
</evidence>
<feature type="transmembrane region" description="Helical" evidence="9">
    <location>
        <begin position="64"/>
        <end position="84"/>
    </location>
</feature>
<evidence type="ECO:0000256" key="7">
    <source>
        <dbReference type="ARBA" id="ARBA00023136"/>
    </source>
</evidence>
<dbReference type="Pfam" id="PF02653">
    <property type="entry name" value="BPD_transp_2"/>
    <property type="match status" value="1"/>
</dbReference>
<evidence type="ECO:0000256" key="1">
    <source>
        <dbReference type="ARBA" id="ARBA00004651"/>
    </source>
</evidence>
<dbReference type="InterPro" id="IPR052157">
    <property type="entry name" value="BCAA_transport_permease"/>
</dbReference>
<feature type="transmembrane region" description="Helical" evidence="9">
    <location>
        <begin position="256"/>
        <end position="279"/>
    </location>
</feature>
<organism evidence="10 11">
    <name type="scientific">Paracoccus seriniphilus</name>
    <dbReference type="NCBI Taxonomy" id="184748"/>
    <lineage>
        <taxon>Bacteria</taxon>
        <taxon>Pseudomonadati</taxon>
        <taxon>Pseudomonadota</taxon>
        <taxon>Alphaproteobacteria</taxon>
        <taxon>Rhodobacterales</taxon>
        <taxon>Paracoccaceae</taxon>
        <taxon>Paracoccus</taxon>
    </lineage>
</organism>
<dbReference type="RefSeq" id="WP_089345500.1">
    <property type="nucleotide sequence ID" value="NZ_CP067130.1"/>
</dbReference>
<dbReference type="Proteomes" id="UP000198307">
    <property type="component" value="Unassembled WGS sequence"/>
</dbReference>
<keyword evidence="7 9" id="KW-0472">Membrane</keyword>
<evidence type="ECO:0000256" key="6">
    <source>
        <dbReference type="ARBA" id="ARBA00022989"/>
    </source>
</evidence>
<comment type="similarity">
    <text evidence="8">Belongs to the binding-protein-dependent transport system permease family. LivHM subfamily.</text>
</comment>
<feature type="transmembrane region" description="Helical" evidence="9">
    <location>
        <begin position="144"/>
        <end position="161"/>
    </location>
</feature>
<reference evidence="10 11" key="1">
    <citation type="submission" date="2017-07" db="EMBL/GenBank/DDBJ databases">
        <authorList>
            <person name="Sun Z.S."/>
            <person name="Albrecht U."/>
            <person name="Echele G."/>
            <person name="Lee C.C."/>
        </authorList>
    </citation>
    <scope>NUCLEOTIDE SEQUENCE [LARGE SCALE GENOMIC DNA]</scope>
    <source>
        <strain evidence="10 11">DSM 14827</strain>
    </source>
</reference>
<dbReference type="EMBL" id="FZQB01000016">
    <property type="protein sequence ID" value="SNT76167.1"/>
    <property type="molecule type" value="Genomic_DNA"/>
</dbReference>
<accession>A0A239Q2I5</accession>
<gene>
    <name evidence="10" type="ORF">SAMN05444959_11632</name>
</gene>
<feature type="transmembrane region" description="Helical" evidence="9">
    <location>
        <begin position="42"/>
        <end position="58"/>
    </location>
</feature>
<protein>
    <submittedName>
        <fullName evidence="10">Branched-chain amino acid transport system permease protein</fullName>
    </submittedName>
</protein>
<dbReference type="GO" id="GO:0022857">
    <property type="term" value="F:transmembrane transporter activity"/>
    <property type="evidence" value="ECO:0007669"/>
    <property type="project" value="InterPro"/>
</dbReference>
<comment type="subcellular location">
    <subcellularLocation>
        <location evidence="1">Cell membrane</location>
        <topology evidence="1">Multi-pass membrane protein</topology>
    </subcellularLocation>
</comment>
<dbReference type="GO" id="GO:0005886">
    <property type="term" value="C:plasma membrane"/>
    <property type="evidence" value="ECO:0007669"/>
    <property type="project" value="UniProtKB-SubCell"/>
</dbReference>
<evidence type="ECO:0000256" key="8">
    <source>
        <dbReference type="ARBA" id="ARBA00037998"/>
    </source>
</evidence>
<dbReference type="PANTHER" id="PTHR11795:SF445">
    <property type="entry name" value="AMINO ACID ABC TRANSPORTER PERMEASE PROTEIN"/>
    <property type="match status" value="1"/>
</dbReference>
<feature type="transmembrane region" description="Helical" evidence="9">
    <location>
        <begin position="190"/>
        <end position="215"/>
    </location>
</feature>
<evidence type="ECO:0000313" key="11">
    <source>
        <dbReference type="Proteomes" id="UP000198307"/>
    </source>
</evidence>
<keyword evidence="3" id="KW-1003">Cell membrane</keyword>
<dbReference type="GO" id="GO:0006865">
    <property type="term" value="P:amino acid transport"/>
    <property type="evidence" value="ECO:0007669"/>
    <property type="project" value="UniProtKB-KW"/>
</dbReference>
<evidence type="ECO:0000256" key="3">
    <source>
        <dbReference type="ARBA" id="ARBA00022475"/>
    </source>
</evidence>
<feature type="transmembrane region" description="Helical" evidence="9">
    <location>
        <begin position="96"/>
        <end position="117"/>
    </location>
</feature>
<evidence type="ECO:0000256" key="9">
    <source>
        <dbReference type="SAM" id="Phobius"/>
    </source>
</evidence>
<evidence type="ECO:0000256" key="5">
    <source>
        <dbReference type="ARBA" id="ARBA00022970"/>
    </source>
</evidence>
<evidence type="ECO:0000313" key="10">
    <source>
        <dbReference type="EMBL" id="SNT76167.1"/>
    </source>
</evidence>
<keyword evidence="2" id="KW-0813">Transport</keyword>
<keyword evidence="6 9" id="KW-1133">Transmembrane helix</keyword>
<evidence type="ECO:0000256" key="2">
    <source>
        <dbReference type="ARBA" id="ARBA00022448"/>
    </source>
</evidence>
<feature type="transmembrane region" description="Helical" evidence="9">
    <location>
        <begin position="227"/>
        <end position="249"/>
    </location>
</feature>
<dbReference type="OrthoDB" id="9810089at2"/>
<dbReference type="AlphaFoldDB" id="A0A239Q2I5"/>
<keyword evidence="5" id="KW-0029">Amino-acid transport</keyword>
<dbReference type="CDD" id="cd06582">
    <property type="entry name" value="TM_PBP1_LivH_like"/>
    <property type="match status" value="1"/>
</dbReference>
<proteinExistence type="inferred from homology"/>
<feature type="transmembrane region" description="Helical" evidence="9">
    <location>
        <begin position="12"/>
        <end position="30"/>
    </location>
</feature>